<evidence type="ECO:0000256" key="6">
    <source>
        <dbReference type="ARBA" id="ARBA00022989"/>
    </source>
</evidence>
<keyword evidence="10" id="KW-0067">ATP-binding</keyword>
<dbReference type="RefSeq" id="WP_054278671.1">
    <property type="nucleotide sequence ID" value="NZ_LHQM01000013.1"/>
</dbReference>
<comment type="caution">
    <text evidence="10">The sequence shown here is derived from an EMBL/GenBank/DDBJ whole genome shotgun (WGS) entry which is preliminary data.</text>
</comment>
<dbReference type="PATRIC" id="fig|119224.3.peg.394"/>
<proteinExistence type="inferred from homology"/>
<accession>A0A0P6SJK7</accession>
<evidence type="ECO:0000256" key="7">
    <source>
        <dbReference type="ARBA" id="ARBA00023136"/>
    </source>
</evidence>
<evidence type="ECO:0000256" key="8">
    <source>
        <dbReference type="SAM" id="Phobius"/>
    </source>
</evidence>
<dbReference type="PROSITE" id="PS51012">
    <property type="entry name" value="ABC_TM2"/>
    <property type="match status" value="1"/>
</dbReference>
<keyword evidence="7 8" id="KW-0472">Membrane</keyword>
<feature type="domain" description="ABC transmembrane type-2" evidence="9">
    <location>
        <begin position="147"/>
        <end position="370"/>
    </location>
</feature>
<evidence type="ECO:0000259" key="9">
    <source>
        <dbReference type="PROSITE" id="PS51012"/>
    </source>
</evidence>
<dbReference type="GO" id="GO:0140359">
    <property type="term" value="F:ABC-type transporter activity"/>
    <property type="evidence" value="ECO:0007669"/>
    <property type="project" value="InterPro"/>
</dbReference>
<keyword evidence="3" id="KW-0813">Transport</keyword>
<organism evidence="10 11">
    <name type="scientific">Streptococcus phocae</name>
    <dbReference type="NCBI Taxonomy" id="119224"/>
    <lineage>
        <taxon>Bacteria</taxon>
        <taxon>Bacillati</taxon>
        <taxon>Bacillota</taxon>
        <taxon>Bacilli</taxon>
        <taxon>Lactobacillales</taxon>
        <taxon>Streptococcaceae</taxon>
        <taxon>Streptococcus</taxon>
    </lineage>
</organism>
<evidence type="ECO:0000256" key="4">
    <source>
        <dbReference type="ARBA" id="ARBA00022475"/>
    </source>
</evidence>
<reference evidence="10 11" key="1">
    <citation type="submission" date="2015-08" db="EMBL/GenBank/DDBJ databases">
        <title>Genome sequence of Streptococcus phocae subsp. phocae ATCC 51973T isolated from liver specimen obtained from seal.</title>
        <authorList>
            <person name="Avendano-Herrera R."/>
        </authorList>
    </citation>
    <scope>NUCLEOTIDE SEQUENCE [LARGE SCALE GENOMIC DNA]</scope>
    <source>
        <strain evidence="10 11">ATCC 51973</strain>
    </source>
</reference>
<name>A0A0P6SJK7_9STRE</name>
<dbReference type="PANTHER" id="PTHR30294:SF45">
    <property type="entry name" value="LINEARMYCIN RESISTANCE PERMEASE PROTEIN LNRN"/>
    <property type="match status" value="1"/>
</dbReference>
<evidence type="ECO:0000256" key="3">
    <source>
        <dbReference type="ARBA" id="ARBA00022448"/>
    </source>
</evidence>
<feature type="transmembrane region" description="Helical" evidence="8">
    <location>
        <begin position="292"/>
        <end position="310"/>
    </location>
</feature>
<dbReference type="InterPro" id="IPR013525">
    <property type="entry name" value="ABC2_TM"/>
</dbReference>
<keyword evidence="4" id="KW-1003">Cell membrane</keyword>
<gene>
    <name evidence="10" type="ORF">AKK44_04315</name>
</gene>
<evidence type="ECO:0000313" key="11">
    <source>
        <dbReference type="Proteomes" id="UP000049578"/>
    </source>
</evidence>
<comment type="similarity">
    <text evidence="2">Belongs to the ABC-2 integral membrane protein family.</text>
</comment>
<dbReference type="InterPro" id="IPR047817">
    <property type="entry name" value="ABC2_TM_bact-type"/>
</dbReference>
<dbReference type="AlphaFoldDB" id="A0A0P6SJK7"/>
<dbReference type="Proteomes" id="UP000049578">
    <property type="component" value="Unassembled WGS sequence"/>
</dbReference>
<sequence length="373" mass="41529">MIAFIKTLFIKKCRAKSSYVTFIFLPILTTLLALSLSFGGDVPAKIGILDKDNSRVSKTFVNHIKDNEKYDIYTKLDEKAINQYLQDKSLEAVLVLDKGFEDKVLTGQTQKLQLEAVAGSQTTEWFKAHVNYLLEYYNTIGDVAKGDKTIFNNILKQNKALPYGVTKKQLADRSHSKSVSARSTGFLLILMLGSSSVIYSAILTDKNRRLYDRLILTKITKLQYLLSYVCLGLLAYTIQIAIIIGVLKVINISFYIPWYILLLTFYLYALLSIGFGLFVGAVSQNPQQSSQLSNLIIMPSSMLAGCLWPLSITPPYMQAIGKLLPQNWVLSIIEGYQSGANIVAVAPYLLALGVMSASLIVFSSLLMKPQNTQ</sequence>
<keyword evidence="11" id="KW-1185">Reference proteome</keyword>
<dbReference type="Pfam" id="PF12698">
    <property type="entry name" value="ABC2_membrane_3"/>
    <property type="match status" value="1"/>
</dbReference>
<evidence type="ECO:0000256" key="2">
    <source>
        <dbReference type="ARBA" id="ARBA00007783"/>
    </source>
</evidence>
<feature type="transmembrane region" description="Helical" evidence="8">
    <location>
        <begin position="256"/>
        <end position="280"/>
    </location>
</feature>
<keyword evidence="6 8" id="KW-1133">Transmembrane helix</keyword>
<dbReference type="EMBL" id="LHQM01000013">
    <property type="protein sequence ID" value="KPJ22465.1"/>
    <property type="molecule type" value="Genomic_DNA"/>
</dbReference>
<evidence type="ECO:0000256" key="1">
    <source>
        <dbReference type="ARBA" id="ARBA00004651"/>
    </source>
</evidence>
<dbReference type="PANTHER" id="PTHR30294">
    <property type="entry name" value="MEMBRANE COMPONENT OF ABC TRANSPORTER YHHJ-RELATED"/>
    <property type="match status" value="1"/>
</dbReference>
<feature type="transmembrane region" description="Helical" evidence="8">
    <location>
        <begin position="225"/>
        <end position="250"/>
    </location>
</feature>
<dbReference type="InterPro" id="IPR051449">
    <property type="entry name" value="ABC-2_transporter_component"/>
</dbReference>
<protein>
    <submittedName>
        <fullName evidence="10">ABC transporter ATP-binding protein</fullName>
    </submittedName>
</protein>
<dbReference type="GO" id="GO:0005886">
    <property type="term" value="C:plasma membrane"/>
    <property type="evidence" value="ECO:0007669"/>
    <property type="project" value="UniProtKB-SubCell"/>
</dbReference>
<dbReference type="Gene3D" id="3.40.1710.10">
    <property type="entry name" value="abc type-2 transporter like domain"/>
    <property type="match status" value="1"/>
</dbReference>
<dbReference type="GO" id="GO:0005524">
    <property type="term" value="F:ATP binding"/>
    <property type="evidence" value="ECO:0007669"/>
    <property type="project" value="UniProtKB-KW"/>
</dbReference>
<keyword evidence="10" id="KW-0547">Nucleotide-binding</keyword>
<evidence type="ECO:0000313" key="10">
    <source>
        <dbReference type="EMBL" id="KPJ22465.1"/>
    </source>
</evidence>
<feature type="transmembrane region" description="Helical" evidence="8">
    <location>
        <begin position="185"/>
        <end position="204"/>
    </location>
</feature>
<evidence type="ECO:0000256" key="5">
    <source>
        <dbReference type="ARBA" id="ARBA00022692"/>
    </source>
</evidence>
<dbReference type="STRING" id="119224.AKK44_04315"/>
<keyword evidence="5 8" id="KW-0812">Transmembrane</keyword>
<feature type="transmembrane region" description="Helical" evidence="8">
    <location>
        <begin position="345"/>
        <end position="367"/>
    </location>
</feature>
<comment type="subcellular location">
    <subcellularLocation>
        <location evidence="1">Cell membrane</location>
        <topology evidence="1">Multi-pass membrane protein</topology>
    </subcellularLocation>
</comment>